<keyword evidence="5" id="KW-0132">Cell division</keyword>
<dbReference type="AlphaFoldDB" id="A0A8L0DW46"/>
<dbReference type="Proteomes" id="UP000694395">
    <property type="component" value="Chromosome 6"/>
</dbReference>
<sequence>MALRRIRKISNQTEGYADGQISKETRQKQGTLFIQQFEKEAQERINEMEEKIEQTLATVDWVFKVELMKMPPALQKTVIDLINADGITAGEVTIAIKVGLNIDYQTGCKWLPPCGIRQKCQNITGFFLQTESPEIHQPLTRKVSKGSGLFPPLT</sequence>
<keyword evidence="9" id="KW-0137">Centromere</keyword>
<dbReference type="GO" id="GO:0000775">
    <property type="term" value="C:chromosome, centromeric region"/>
    <property type="evidence" value="ECO:0007669"/>
    <property type="project" value="UniProtKB-SubCell"/>
</dbReference>
<name>A0A8L0DW46_ONCMY</name>
<keyword evidence="12" id="KW-1185">Reference proteome</keyword>
<evidence type="ECO:0000256" key="5">
    <source>
        <dbReference type="ARBA" id="ARBA00022618"/>
    </source>
</evidence>
<evidence type="ECO:0000256" key="8">
    <source>
        <dbReference type="ARBA" id="ARBA00023306"/>
    </source>
</evidence>
<reference evidence="11" key="1">
    <citation type="submission" date="2020-07" db="EMBL/GenBank/DDBJ databases">
        <title>A long reads based de novo assembly of the rainbow trout Arlee double haploid line genome.</title>
        <authorList>
            <person name="Gao G."/>
            <person name="Palti Y."/>
        </authorList>
    </citation>
    <scope>NUCLEOTIDE SEQUENCE [LARGE SCALE GENOMIC DNA]</scope>
</reference>
<dbReference type="GO" id="GO:0005634">
    <property type="term" value="C:nucleus"/>
    <property type="evidence" value="ECO:0007669"/>
    <property type="project" value="UniProtKB-SubCell"/>
</dbReference>
<accession>A0A8L0DW46</accession>
<organism evidence="11 12">
    <name type="scientific">Oncorhynchus mykiss</name>
    <name type="common">Rainbow trout</name>
    <name type="synonym">Salmo gairdneri</name>
    <dbReference type="NCBI Taxonomy" id="8022"/>
    <lineage>
        <taxon>Eukaryota</taxon>
        <taxon>Metazoa</taxon>
        <taxon>Chordata</taxon>
        <taxon>Craniata</taxon>
        <taxon>Vertebrata</taxon>
        <taxon>Euteleostomi</taxon>
        <taxon>Actinopterygii</taxon>
        <taxon>Neopterygii</taxon>
        <taxon>Teleostei</taxon>
        <taxon>Protacanthopterygii</taxon>
        <taxon>Salmoniformes</taxon>
        <taxon>Salmonidae</taxon>
        <taxon>Salmoninae</taxon>
        <taxon>Oncorhynchus</taxon>
    </lineage>
</organism>
<evidence type="ECO:0000313" key="12">
    <source>
        <dbReference type="Proteomes" id="UP000694395"/>
    </source>
</evidence>
<evidence type="ECO:0000259" key="10">
    <source>
        <dbReference type="Pfam" id="PF10444"/>
    </source>
</evidence>
<evidence type="ECO:0000256" key="2">
    <source>
        <dbReference type="ARBA" id="ARBA00004584"/>
    </source>
</evidence>
<feature type="domain" description="Borealin N-terminal" evidence="10">
    <location>
        <begin position="32"/>
        <end position="77"/>
    </location>
</feature>
<dbReference type="GO" id="GO:0051233">
    <property type="term" value="C:spindle midzone"/>
    <property type="evidence" value="ECO:0007669"/>
    <property type="project" value="TreeGrafter"/>
</dbReference>
<keyword evidence="4" id="KW-0158">Chromosome</keyword>
<dbReference type="GO" id="GO:0051301">
    <property type="term" value="P:cell division"/>
    <property type="evidence" value="ECO:0007669"/>
    <property type="project" value="UniProtKB-KW"/>
</dbReference>
<proteinExistence type="inferred from homology"/>
<evidence type="ECO:0000256" key="4">
    <source>
        <dbReference type="ARBA" id="ARBA00022454"/>
    </source>
</evidence>
<comment type="similarity">
    <text evidence="3">Belongs to the borealin family.</text>
</comment>
<dbReference type="Gene3D" id="6.10.250.1900">
    <property type="match status" value="1"/>
</dbReference>
<dbReference type="Ensembl" id="ENSOMYT00000164434.1">
    <property type="protein sequence ID" value="ENSOMYP00000143171.1"/>
    <property type="gene ID" value="ENSOMYG00000069068.1"/>
</dbReference>
<evidence type="ECO:0000256" key="3">
    <source>
        <dbReference type="ARBA" id="ARBA00009914"/>
    </source>
</evidence>
<dbReference type="GO" id="GO:0032133">
    <property type="term" value="C:chromosome passenger complex"/>
    <property type="evidence" value="ECO:0007669"/>
    <property type="project" value="TreeGrafter"/>
</dbReference>
<comment type="subcellular location">
    <subcellularLocation>
        <location evidence="2">Chromosome</location>
        <location evidence="2">Centromere</location>
    </subcellularLocation>
    <subcellularLocation>
        <location evidence="1">Nucleus</location>
    </subcellularLocation>
</comment>
<evidence type="ECO:0000256" key="6">
    <source>
        <dbReference type="ARBA" id="ARBA00022776"/>
    </source>
</evidence>
<dbReference type="PANTHER" id="PTHR16040:SF10">
    <property type="entry name" value="BOREALIN-2"/>
    <property type="match status" value="1"/>
</dbReference>
<evidence type="ECO:0000256" key="9">
    <source>
        <dbReference type="ARBA" id="ARBA00023328"/>
    </source>
</evidence>
<dbReference type="GeneTree" id="ENSGT00940000178571"/>
<dbReference type="PANTHER" id="PTHR16040">
    <property type="entry name" value="AUSTRALIN, ISOFORM A-RELATED"/>
    <property type="match status" value="1"/>
</dbReference>
<keyword evidence="6" id="KW-0498">Mitosis</keyword>
<evidence type="ECO:0000256" key="7">
    <source>
        <dbReference type="ARBA" id="ARBA00023242"/>
    </source>
</evidence>
<evidence type="ECO:0000313" key="11">
    <source>
        <dbReference type="Ensembl" id="ENSOMYP00000143171.1"/>
    </source>
</evidence>
<keyword evidence="8" id="KW-0131">Cell cycle</keyword>
<keyword evidence="7" id="KW-0539">Nucleus</keyword>
<protein>
    <recommendedName>
        <fullName evidence="10">Borealin N-terminal domain-containing protein</fullName>
    </recommendedName>
</protein>
<dbReference type="Pfam" id="PF10444">
    <property type="entry name" value="Nbl1_Borealin_N"/>
    <property type="match status" value="1"/>
</dbReference>
<evidence type="ECO:0000256" key="1">
    <source>
        <dbReference type="ARBA" id="ARBA00004123"/>
    </source>
</evidence>
<reference evidence="11" key="2">
    <citation type="submission" date="2025-08" db="UniProtKB">
        <authorList>
            <consortium name="Ensembl"/>
        </authorList>
    </citation>
    <scope>IDENTIFICATION</scope>
</reference>
<dbReference type="GO" id="GO:0000070">
    <property type="term" value="P:mitotic sister chromatid segregation"/>
    <property type="evidence" value="ECO:0007669"/>
    <property type="project" value="TreeGrafter"/>
</dbReference>
<reference evidence="11" key="3">
    <citation type="submission" date="2025-09" db="UniProtKB">
        <authorList>
            <consortium name="Ensembl"/>
        </authorList>
    </citation>
    <scope>IDENTIFICATION</scope>
</reference>
<dbReference type="InterPro" id="IPR018867">
    <property type="entry name" value="Cell_div_borealin"/>
</dbReference>
<dbReference type="InterPro" id="IPR018851">
    <property type="entry name" value="Borealin_N"/>
</dbReference>